<sequence length="417" mass="46378">MATENIVMFPFMAQGHIRPFLALAHQIAARYGHAVTLINTPLNINKLRSFLPPNSSIRLLEIPFCSSDHGLPPNSENTDALPYPLMLRLLQTTHSFKPSFRGLISDIVHEQGRPPLCIIADMFFPWTAEVANEFGVFHAIFNAGGGYGMAVFHSLWSNFPRMRLSSTAPDYPIPGFPKSSRVQVNQIPYDLRTAECFDSWTLFIKKVLREWLDSDGLLLNTVEEFDPIGLTYFRQQLNRPVWPVGPILPIESGARAAGQGTGIEWSLCKKWLDSKPPNSVLYIAFGSQATISASQMMQLAMALEASGKDFIWVIKPPSEDDEVSKSNVGKWLPTGFELRVQSLNQGLLVPNWAPQVQILSHKSASAFLSHCGWNSVLEALSRRSVNGMADDGRATFQCKDVGRRVWGLHLGGGRECL</sequence>
<dbReference type="Pfam" id="PF00201">
    <property type="entry name" value="UDPGT"/>
    <property type="match status" value="1"/>
</dbReference>
<name>A0AAV5I8X8_9ROSI</name>
<evidence type="ECO:0000313" key="4">
    <source>
        <dbReference type="EMBL" id="GKU94109.1"/>
    </source>
</evidence>
<organism evidence="4 5">
    <name type="scientific">Rubroshorea leprosula</name>
    <dbReference type="NCBI Taxonomy" id="152421"/>
    <lineage>
        <taxon>Eukaryota</taxon>
        <taxon>Viridiplantae</taxon>
        <taxon>Streptophyta</taxon>
        <taxon>Embryophyta</taxon>
        <taxon>Tracheophyta</taxon>
        <taxon>Spermatophyta</taxon>
        <taxon>Magnoliopsida</taxon>
        <taxon>eudicotyledons</taxon>
        <taxon>Gunneridae</taxon>
        <taxon>Pentapetalae</taxon>
        <taxon>rosids</taxon>
        <taxon>malvids</taxon>
        <taxon>Malvales</taxon>
        <taxon>Dipterocarpaceae</taxon>
        <taxon>Rubroshorea</taxon>
    </lineage>
</organism>
<keyword evidence="3" id="KW-0808">Transferase</keyword>
<dbReference type="PANTHER" id="PTHR48047:SF61">
    <property type="entry name" value="OS04G0273600 PROTEIN"/>
    <property type="match status" value="1"/>
</dbReference>
<evidence type="ECO:0008006" key="6">
    <source>
        <dbReference type="Google" id="ProtNLM"/>
    </source>
</evidence>
<dbReference type="AlphaFoldDB" id="A0AAV5I8X8"/>
<dbReference type="Proteomes" id="UP001054252">
    <property type="component" value="Unassembled WGS sequence"/>
</dbReference>
<evidence type="ECO:0000256" key="3">
    <source>
        <dbReference type="ARBA" id="ARBA00022679"/>
    </source>
</evidence>
<dbReference type="Gene3D" id="3.40.50.2000">
    <property type="entry name" value="Glycogen Phosphorylase B"/>
    <property type="match status" value="2"/>
</dbReference>
<accession>A0AAV5I8X8</accession>
<keyword evidence="2" id="KW-0328">Glycosyltransferase</keyword>
<comment type="similarity">
    <text evidence="1">Belongs to the UDP-glycosyltransferase family.</text>
</comment>
<dbReference type="SUPFAM" id="SSF53756">
    <property type="entry name" value="UDP-Glycosyltransferase/glycogen phosphorylase"/>
    <property type="match status" value="1"/>
</dbReference>
<dbReference type="PANTHER" id="PTHR48047">
    <property type="entry name" value="GLYCOSYLTRANSFERASE"/>
    <property type="match status" value="1"/>
</dbReference>
<dbReference type="FunFam" id="3.40.50.2000:FF:000056">
    <property type="entry name" value="Glycosyltransferase"/>
    <property type="match status" value="1"/>
</dbReference>
<reference evidence="4 5" key="1">
    <citation type="journal article" date="2021" name="Commun. Biol.">
        <title>The genome of Shorea leprosula (Dipterocarpaceae) highlights the ecological relevance of drought in aseasonal tropical rainforests.</title>
        <authorList>
            <person name="Ng K.K.S."/>
            <person name="Kobayashi M.J."/>
            <person name="Fawcett J.A."/>
            <person name="Hatakeyama M."/>
            <person name="Paape T."/>
            <person name="Ng C.H."/>
            <person name="Ang C.C."/>
            <person name="Tnah L.H."/>
            <person name="Lee C.T."/>
            <person name="Nishiyama T."/>
            <person name="Sese J."/>
            <person name="O'Brien M.J."/>
            <person name="Copetti D."/>
            <person name="Mohd Noor M.I."/>
            <person name="Ong R.C."/>
            <person name="Putra M."/>
            <person name="Sireger I.Z."/>
            <person name="Indrioko S."/>
            <person name="Kosugi Y."/>
            <person name="Izuno A."/>
            <person name="Isagi Y."/>
            <person name="Lee S.L."/>
            <person name="Shimizu K.K."/>
        </authorList>
    </citation>
    <scope>NUCLEOTIDE SEQUENCE [LARGE SCALE GENOMIC DNA]</scope>
    <source>
        <strain evidence="4">214</strain>
    </source>
</reference>
<dbReference type="CDD" id="cd03784">
    <property type="entry name" value="GT1_Gtf-like"/>
    <property type="match status" value="1"/>
</dbReference>
<comment type="caution">
    <text evidence="4">The sequence shown here is derived from an EMBL/GenBank/DDBJ whole genome shotgun (WGS) entry which is preliminary data.</text>
</comment>
<dbReference type="FunFam" id="3.40.50.2000:FF:000103">
    <property type="entry name" value="Glycosyltransferase"/>
    <property type="match status" value="1"/>
</dbReference>
<proteinExistence type="inferred from homology"/>
<evidence type="ECO:0000313" key="5">
    <source>
        <dbReference type="Proteomes" id="UP001054252"/>
    </source>
</evidence>
<evidence type="ECO:0000256" key="1">
    <source>
        <dbReference type="ARBA" id="ARBA00009995"/>
    </source>
</evidence>
<dbReference type="InterPro" id="IPR002213">
    <property type="entry name" value="UDP_glucos_trans"/>
</dbReference>
<dbReference type="EMBL" id="BPVZ01000007">
    <property type="protein sequence ID" value="GKU94109.1"/>
    <property type="molecule type" value="Genomic_DNA"/>
</dbReference>
<dbReference type="GO" id="GO:0035251">
    <property type="term" value="F:UDP-glucosyltransferase activity"/>
    <property type="evidence" value="ECO:0007669"/>
    <property type="project" value="TreeGrafter"/>
</dbReference>
<keyword evidence="5" id="KW-1185">Reference proteome</keyword>
<protein>
    <recommendedName>
        <fullName evidence="6">Glycosyltransferase</fullName>
    </recommendedName>
</protein>
<gene>
    <name evidence="4" type="ORF">SLEP1_g7640</name>
</gene>
<evidence type="ECO:0000256" key="2">
    <source>
        <dbReference type="ARBA" id="ARBA00022676"/>
    </source>
</evidence>